<keyword evidence="1" id="KW-0732">Signal</keyword>
<evidence type="ECO:0000313" key="2">
    <source>
        <dbReference type="EMBL" id="MDY2585961.1"/>
    </source>
</evidence>
<feature type="signal peptide" evidence="1">
    <location>
        <begin position="1"/>
        <end position="21"/>
    </location>
</feature>
<dbReference type="RefSeq" id="WP_320554345.1">
    <property type="nucleotide sequence ID" value="NZ_JAXDAE010000001.1"/>
</dbReference>
<evidence type="ECO:0000256" key="1">
    <source>
        <dbReference type="SAM" id="SignalP"/>
    </source>
</evidence>
<reference evidence="2 3" key="1">
    <citation type="submission" date="2023-11" db="EMBL/GenBank/DDBJ databases">
        <title>Winogradskyella pelagius sp. nov., isolated from coastal sediment.</title>
        <authorList>
            <person name="Li F."/>
        </authorList>
    </citation>
    <scope>NUCLEOTIDE SEQUENCE [LARGE SCALE GENOMIC DNA]</scope>
    <source>
        <strain evidence="2 3">KCTC 23502</strain>
    </source>
</reference>
<evidence type="ECO:0000313" key="3">
    <source>
        <dbReference type="Proteomes" id="UP001285855"/>
    </source>
</evidence>
<organism evidence="2 3">
    <name type="scientific">Winogradskyella aquimaris</name>
    <dbReference type="NCBI Taxonomy" id="864074"/>
    <lineage>
        <taxon>Bacteria</taxon>
        <taxon>Pseudomonadati</taxon>
        <taxon>Bacteroidota</taxon>
        <taxon>Flavobacteriia</taxon>
        <taxon>Flavobacteriales</taxon>
        <taxon>Flavobacteriaceae</taxon>
        <taxon>Winogradskyella</taxon>
    </lineage>
</organism>
<gene>
    <name evidence="2" type="ORF">SNF14_01310</name>
</gene>
<protein>
    <submittedName>
        <fullName evidence="2">Uncharacterized protein</fullName>
    </submittedName>
</protein>
<keyword evidence="3" id="KW-1185">Reference proteome</keyword>
<proteinExistence type="predicted"/>
<comment type="caution">
    <text evidence="2">The sequence shown here is derived from an EMBL/GenBank/DDBJ whole genome shotgun (WGS) entry which is preliminary data.</text>
</comment>
<dbReference type="EMBL" id="JAXDAE010000001">
    <property type="protein sequence ID" value="MDY2585961.1"/>
    <property type="molecule type" value="Genomic_DNA"/>
</dbReference>
<feature type="chain" id="PRO_5046315703" evidence="1">
    <location>
        <begin position="22"/>
        <end position="293"/>
    </location>
</feature>
<accession>A0ABU5EM53</accession>
<name>A0ABU5EM53_9FLAO</name>
<sequence length="293" mass="31388">MNKFFTILAALILTATTFAQAPEKMSYQAVVRDSGNALVTDQTVGMQISVLQTTATGTAVYVETQTPTTNTNGLVSLEIGMGAVVSGDFSAIDWSAGPYFIKTETDPTGGTNYTITGTSELLSVPYALHAKTTSIPVSNVQTDQTLRQVSPSWVLGPTFDNITGFKAGSHVKISYLVPSRNNAQGSWGGLYIEPQVSFDNGSTWNSLGSCGYDGGVMIQQSAAIGSYTNTLLIDPQQTTDFDVRVRFYYRSYADVAFINGQNSINNTSGTAPIMSGTNGLQHFTKVIVEEVFQ</sequence>
<dbReference type="Proteomes" id="UP001285855">
    <property type="component" value="Unassembled WGS sequence"/>
</dbReference>